<evidence type="ECO:0000259" key="11">
    <source>
        <dbReference type="PROSITE" id="PS50923"/>
    </source>
</evidence>
<dbReference type="Pfam" id="PF07645">
    <property type="entry name" value="EGF_CA"/>
    <property type="match status" value="2"/>
</dbReference>
<dbReference type="InterPro" id="IPR035976">
    <property type="entry name" value="Sushi/SCR/CCP_sf"/>
</dbReference>
<evidence type="ECO:0000256" key="1">
    <source>
        <dbReference type="ARBA" id="ARBA00022536"/>
    </source>
</evidence>
<evidence type="ECO:0000259" key="10">
    <source>
        <dbReference type="PROSITE" id="PS50026"/>
    </source>
</evidence>
<keyword evidence="3" id="KW-0732">Signal</keyword>
<evidence type="ECO:0000256" key="3">
    <source>
        <dbReference type="ARBA" id="ARBA00022729"/>
    </source>
</evidence>
<feature type="domain" description="Sushi" evidence="11">
    <location>
        <begin position="37"/>
        <end position="98"/>
    </location>
</feature>
<dbReference type="PhylomeDB" id="A0A0G4HAN7"/>
<dbReference type="InterPro" id="IPR018097">
    <property type="entry name" value="EGF_Ca-bd_CS"/>
</dbReference>
<dbReference type="EMBL" id="CDMZ01002115">
    <property type="protein sequence ID" value="CEM40833.1"/>
    <property type="molecule type" value="Genomic_DNA"/>
</dbReference>
<dbReference type="PROSITE" id="PS00010">
    <property type="entry name" value="ASX_HYDROXYL"/>
    <property type="match status" value="2"/>
</dbReference>
<dbReference type="Pfam" id="PF12947">
    <property type="entry name" value="EGF_3"/>
    <property type="match status" value="1"/>
</dbReference>
<dbReference type="InterPro" id="IPR024731">
    <property type="entry name" value="NELL2-like_EGF"/>
</dbReference>
<dbReference type="InterPro" id="IPR000152">
    <property type="entry name" value="EGF-type_Asp/Asn_hydroxyl_site"/>
</dbReference>
<dbReference type="PANTHER" id="PTHR19325">
    <property type="entry name" value="COMPLEMENT COMPONENT-RELATED SUSHI DOMAIN-CONTAINING"/>
    <property type="match status" value="1"/>
</dbReference>
<keyword evidence="5" id="KW-1015">Disulfide bond</keyword>
<evidence type="ECO:0000256" key="7">
    <source>
        <dbReference type="PROSITE-ProRule" id="PRU00076"/>
    </source>
</evidence>
<dbReference type="InterPro" id="IPR049883">
    <property type="entry name" value="NOTCH1_EGF-like"/>
</dbReference>
<dbReference type="InterPro" id="IPR001881">
    <property type="entry name" value="EGF-like_Ca-bd_dom"/>
</dbReference>
<reference evidence="12" key="1">
    <citation type="submission" date="2014-11" db="EMBL/GenBank/DDBJ databases">
        <authorList>
            <person name="Otto D Thomas"/>
            <person name="Naeem Raeece"/>
        </authorList>
    </citation>
    <scope>NUCLEOTIDE SEQUENCE</scope>
</reference>
<keyword evidence="2" id="KW-0768">Sushi</keyword>
<feature type="domain" description="Sushi" evidence="11">
    <location>
        <begin position="414"/>
        <end position="481"/>
    </location>
</feature>
<dbReference type="PROSITE" id="PS50923">
    <property type="entry name" value="SUSHI"/>
    <property type="match status" value="6"/>
</dbReference>
<feature type="compositionally biased region" description="Polar residues" evidence="8">
    <location>
        <begin position="1146"/>
        <end position="1166"/>
    </location>
</feature>
<dbReference type="InterPro" id="IPR000436">
    <property type="entry name" value="Sushi_SCR_CCP_dom"/>
</dbReference>
<evidence type="ECO:0008006" key="13">
    <source>
        <dbReference type="Google" id="ProtNLM"/>
    </source>
</evidence>
<keyword evidence="9" id="KW-0472">Membrane</keyword>
<evidence type="ECO:0000256" key="5">
    <source>
        <dbReference type="ARBA" id="ARBA00023157"/>
    </source>
</evidence>
<keyword evidence="6" id="KW-0325">Glycoprotein</keyword>
<evidence type="ECO:0000256" key="2">
    <source>
        <dbReference type="ARBA" id="ARBA00022659"/>
    </source>
</evidence>
<feature type="region of interest" description="Disordered" evidence="8">
    <location>
        <begin position="1144"/>
        <end position="1166"/>
    </location>
</feature>
<dbReference type="InterPro" id="IPR050350">
    <property type="entry name" value="Compl-Cell_Adhes-Reg"/>
</dbReference>
<dbReference type="CDD" id="cd00054">
    <property type="entry name" value="EGF_CA"/>
    <property type="match status" value="2"/>
</dbReference>
<keyword evidence="1 7" id="KW-0245">EGF-like domain</keyword>
<dbReference type="PANTHER" id="PTHR19325:SF575">
    <property type="entry name" value="LOCOMOTION-RELATED PROTEIN HIKARU GENKI"/>
    <property type="match status" value="1"/>
</dbReference>
<dbReference type="FunFam" id="2.10.25.10:FF:000038">
    <property type="entry name" value="Fibrillin 2"/>
    <property type="match status" value="2"/>
</dbReference>
<dbReference type="VEuPathDB" id="CryptoDB:Cvel_6052"/>
<dbReference type="GO" id="GO:0005509">
    <property type="term" value="F:calcium ion binding"/>
    <property type="evidence" value="ECO:0007669"/>
    <property type="project" value="InterPro"/>
</dbReference>
<evidence type="ECO:0000256" key="8">
    <source>
        <dbReference type="SAM" id="MobiDB-lite"/>
    </source>
</evidence>
<feature type="transmembrane region" description="Helical" evidence="9">
    <location>
        <begin position="12"/>
        <end position="32"/>
    </location>
</feature>
<protein>
    <recommendedName>
        <fullName evidence="13">Sushi domain-containing protein</fullName>
    </recommendedName>
</protein>
<feature type="transmembrane region" description="Helical" evidence="9">
    <location>
        <begin position="1725"/>
        <end position="1746"/>
    </location>
</feature>
<dbReference type="PROSITE" id="PS01186">
    <property type="entry name" value="EGF_2"/>
    <property type="match status" value="1"/>
</dbReference>
<dbReference type="SMART" id="SM00181">
    <property type="entry name" value="EGF"/>
    <property type="match status" value="2"/>
</dbReference>
<organism evidence="12">
    <name type="scientific">Chromera velia CCMP2878</name>
    <dbReference type="NCBI Taxonomy" id="1169474"/>
    <lineage>
        <taxon>Eukaryota</taxon>
        <taxon>Sar</taxon>
        <taxon>Alveolata</taxon>
        <taxon>Colpodellida</taxon>
        <taxon>Chromeraceae</taxon>
        <taxon>Chromera</taxon>
    </lineage>
</organism>
<feature type="domain" description="EGF-like" evidence="10">
    <location>
        <begin position="331"/>
        <end position="371"/>
    </location>
</feature>
<dbReference type="SUPFAM" id="SSF57535">
    <property type="entry name" value="Complement control module/SCR domain"/>
    <property type="match status" value="8"/>
</dbReference>
<dbReference type="InterPro" id="IPR000742">
    <property type="entry name" value="EGF"/>
</dbReference>
<name>A0A0G4HAN7_9ALVE</name>
<feature type="domain" description="Sushi" evidence="11">
    <location>
        <begin position="701"/>
        <end position="768"/>
    </location>
</feature>
<dbReference type="SUPFAM" id="SSF57196">
    <property type="entry name" value="EGF/Laminin"/>
    <property type="match status" value="2"/>
</dbReference>
<dbReference type="PROSITE" id="PS50026">
    <property type="entry name" value="EGF_3"/>
    <property type="match status" value="2"/>
</dbReference>
<sequence length="1773" mass="185375">MRTDVRSPQRGSGIHFAPLWIAVIIFLTQTFLVSSATNCGTPPAADANGNVTYTGTGANDRAVYACNTGYVRRGEDTLVCESGTPDAWAPTFPPVCNVSGQFCPTNLTAPTNGSIAYSSDLRAPSTAVFSCADGFNLTATDSSYSISGSGTFSASCTAFGTGQGDVKWDVAGKEPNCTALTCPDLNLTQSPNLQAAYSPTTRVYPATVTFSCADGFVFVVPNNTNLTIASDNTTATDSCTASGAVTSWPVGEQASNLPSCSAVQCPDNHTAPTNGSLNYTNNRCFPSRAVFTCDDTFEVTGVGGSSTTDTCNATGTSVSWPLLSSPPSCSHLNECTLNTHNCHGNATCTNTHGSFTCTCVAGHNGTGVSCSDVDECALNTHDCDGNATCANSIGSFGCSCNDGYEGNGTLCAGILCPNSHTAPGNGTFYYSNNRYFPSTATFTCNDGYEITGGGSTTTDTCNATANVTSWPRAGSPPVCTAVICPDAYTAPTNGTLSYSNGRYFPSIASFTCDAGFKISGGGDTANDTCTATANVTSWPGTQPNCTLQNCPNSISAPTNGLLTYTPTDRSFPATALYACNDGYQLTAHGSAAYTITGTTYQDTCAASGGVVSWPTETTQPTCEGVACPALTAPTNGILTFSPNPAVFPANVTWSCNDGYLLTAPAGASYNITSLNYTDACTASGVTTNWTTLHRAPTCEAVICPDSYTAPVNGTFSYSNNPYFPSTATFTCNDGYEITGGGSTTTDTCSATGIVTSWPGAASPPNCTGVACPTTISAPGNGTLVLSPDPAVYPATATFGCNNGYRLTAPGGAFYSIPDLTYVDTCNATGIVTSWPIDAVEPTCEAVICPDSYTAPGNGSFFYTNNRYFPSTATFTCNAGYEITGGGSTTSDTCSATANVTSWPGAGTPPVCTALTCPTSIAAPTNGLLTFNPSSRVFPATALYECNDGYQLTAPGTATYTVSGTTYQDTCLGQGAAVLWPTNSTQPTCEGVACPTTISAPGNGTLVLSPDPAVYPATATFGCNDGYRLTAPGGAFYSIPDLTYVDTCNATGIVTSWPIDAVEPTCDEVACPVLTAATNGQISFTNNRNYPSQVTYQCNDGYVLTAHSGGSYTVSGLYYSESCLATQNVTSWAVATVPPTCDRASCTEGTDPQPNALNNTQTKRSNTPSGLLFDQAGFFYTCNNGYSLTSPPTDNGTALTEQNVTFTCTAISPGVAQWQSGTSIDNCGVAAACNETGDAAPNAFPAISSRTNTPTGTTTAVETFTYTCNTGYKLTGGTASDRTFTKDFTCTGVSYGSSTWQGTTFSESCTNIDECEENVHDCNVAVSTCKDTEGSFFCDDRPQVRCPDDIQNSTDQGNRYKEITIEYLDELTAYGEANGEAFDLQDGELPTVKSYDVQVGDQVTSGNSISACLTATDSSNKTNSCCYKINIGGNLTHSGEAFQLSVAETSAAVRALKAPVFSSANTPQVPSIGGLPRLPPLPHASLWPKTGTRRVLQERRALQTTSTNGSSVEVTFFNITKHARPIANDGFTVVKKYPDALLIPCPIPVACVAGAQDSYQSDEPGTQCIEGMKGPLCDECEDGWYFSVPGQPCEQCPTGQMTSGLIIAGVGMAFLLGAFAYTTMTVTSEPDLDMADHKVLIKQVINYFGMVGILGRFDYYRITAKSEAVAGTTDLPDWLVNIRLDDVMPVQNVPSFTDFLSMTCIAEQYLGTKGIWRLFAANMMQVALPIVVYIVAALLSLLVVFLYRRCRKVDEVSEFIKRPEIIALRNGVCL</sequence>
<gene>
    <name evidence="12" type="ORF">Cvel_6052</name>
</gene>
<evidence type="ECO:0000256" key="9">
    <source>
        <dbReference type="SAM" id="Phobius"/>
    </source>
</evidence>
<dbReference type="Gene3D" id="2.10.25.10">
    <property type="entry name" value="Laminin"/>
    <property type="match status" value="2"/>
</dbReference>
<keyword evidence="9" id="KW-1133">Transmembrane helix</keyword>
<dbReference type="SMART" id="SM00032">
    <property type="entry name" value="CCP"/>
    <property type="match status" value="15"/>
</dbReference>
<dbReference type="CDD" id="cd00033">
    <property type="entry name" value="CCP"/>
    <property type="match status" value="1"/>
</dbReference>
<dbReference type="Pfam" id="PF00084">
    <property type="entry name" value="Sushi"/>
    <property type="match status" value="2"/>
</dbReference>
<feature type="domain" description="Sushi" evidence="11">
    <location>
        <begin position="625"/>
        <end position="700"/>
    </location>
</feature>
<keyword evidence="4" id="KW-0677">Repeat</keyword>
<evidence type="ECO:0000256" key="4">
    <source>
        <dbReference type="ARBA" id="ARBA00022737"/>
    </source>
</evidence>
<comment type="caution">
    <text evidence="7">Lacks conserved residue(s) required for the propagation of feature annotation.</text>
</comment>
<feature type="domain" description="Sushi" evidence="11">
    <location>
        <begin position="482"/>
        <end position="547"/>
    </location>
</feature>
<accession>A0A0G4HAN7</accession>
<feature type="domain" description="Sushi" evidence="11">
    <location>
        <begin position="846"/>
        <end position="913"/>
    </location>
</feature>
<evidence type="ECO:0000256" key="6">
    <source>
        <dbReference type="ARBA" id="ARBA00023180"/>
    </source>
</evidence>
<dbReference type="SMART" id="SM00179">
    <property type="entry name" value="EGF_CA"/>
    <property type="match status" value="3"/>
</dbReference>
<keyword evidence="9" id="KW-0812">Transmembrane</keyword>
<evidence type="ECO:0000313" key="12">
    <source>
        <dbReference type="EMBL" id="CEM40833.1"/>
    </source>
</evidence>
<dbReference type="PROSITE" id="PS01187">
    <property type="entry name" value="EGF_CA"/>
    <property type="match status" value="2"/>
</dbReference>
<feature type="domain" description="EGF-like" evidence="10">
    <location>
        <begin position="372"/>
        <end position="412"/>
    </location>
</feature>
<dbReference type="Gene3D" id="2.10.70.10">
    <property type="entry name" value="Complement Module, domain 1"/>
    <property type="match status" value="11"/>
</dbReference>
<proteinExistence type="predicted"/>